<evidence type="ECO:0000256" key="1">
    <source>
        <dbReference type="ARBA" id="ARBA00004141"/>
    </source>
</evidence>
<evidence type="ECO:0000256" key="9">
    <source>
        <dbReference type="RuleBase" id="RU362091"/>
    </source>
</evidence>
<evidence type="ECO:0000256" key="5">
    <source>
        <dbReference type="ARBA" id="ARBA00023053"/>
    </source>
</evidence>
<dbReference type="GeneID" id="106979700"/>
<keyword evidence="11" id="KW-1185">Reference proteome</keyword>
<feature type="transmembrane region" description="Helical" evidence="10">
    <location>
        <begin position="270"/>
        <end position="288"/>
    </location>
</feature>
<dbReference type="KEGG" id="aju:106979700"/>
<feature type="transmembrane region" description="Helical" evidence="10">
    <location>
        <begin position="12"/>
        <end position="41"/>
    </location>
</feature>
<name>A0A6J0A0I2_ACIJB</name>
<protein>
    <submittedName>
        <fullName evidence="12">Sodium/glucose cotransporter 1-like isoform X1</fullName>
    </submittedName>
</protein>
<dbReference type="PANTHER" id="PTHR11819">
    <property type="entry name" value="SOLUTE CARRIER FAMILY 5"/>
    <property type="match status" value="1"/>
</dbReference>
<evidence type="ECO:0000256" key="6">
    <source>
        <dbReference type="ARBA" id="ARBA00023065"/>
    </source>
</evidence>
<dbReference type="GO" id="GO:0016324">
    <property type="term" value="C:apical plasma membrane"/>
    <property type="evidence" value="ECO:0007669"/>
    <property type="project" value="UniProtKB-SubCell"/>
</dbReference>
<evidence type="ECO:0000313" key="11">
    <source>
        <dbReference type="Proteomes" id="UP001652583"/>
    </source>
</evidence>
<feature type="transmembrane region" description="Helical" evidence="10">
    <location>
        <begin position="706"/>
        <end position="725"/>
    </location>
</feature>
<sequence length="726" mass="80793">MSFSWYGDISSWNALGFGVTSALDILVMVLYFLLVLGIGLWAILSSSRGTVDDFFLAGRNLAWWPIGASLFASSIGSGHFMGLAGIGATSGIAIGAFEWNAPFLLCVLGWIFSPIYIKAGVMTMPEYLRKRFGGFRIQFLLAILYLFLYIFNKISVEICTGAMFMRLVLGLDVYLATIILLTIMGIYTITGGFAAVVFTDTLHAAVMVLGSILLMVFAFQEVGGYQELLNKYPHSKPDPIHEGNWTAKPECFIPRLDFFHIFRDPVSGDLPWPGIVFGVSTLSLYYWCADQIFVQRCLAGKNMSHVRGGCVLCGYLKLLPMFSIVMPGMISRILFPDKVACVVPSVCERFCGTRTGCSSIAYPVLVVELLPEGIRGLMLSALWASLMSSLTSIFNCASTLFTMDIYTQIRPMATEKELMVTGRFFVIILLAVTILWVPIMETEYSERLFEYTHAVMSYLTPPIAAIFLLAVFCKRVTEKGAFWGLTGGLLIGFSRMLSEFAYGPWSCGANSKCPLIICGMHYLYFAVILFIVSLFTILGISLFTDPIPDKHLHRLCWSLRNSQEERVDLDAEIQRRRPAPQAHPDAFEETQGCFWKAWNAFCGLEPHPGPKLAPEEVAKERMECGTISEGTEHILEGTKCHDMSEGTKCCGTSEGTEHSATLEETECHDVHIGTESGDILEGTNRSDMWEGTKYGDMSEIPFRREITNASGFLLLLTIVLLHIYYY</sequence>
<feature type="transmembrane region" description="Helical" evidence="10">
    <location>
        <begin position="418"/>
        <end position="439"/>
    </location>
</feature>
<feature type="transmembrane region" description="Helical" evidence="10">
    <location>
        <begin position="480"/>
        <end position="502"/>
    </location>
</feature>
<organism evidence="11 12">
    <name type="scientific">Acinonyx jubatus</name>
    <name type="common">Cheetah</name>
    <dbReference type="NCBI Taxonomy" id="32536"/>
    <lineage>
        <taxon>Eukaryota</taxon>
        <taxon>Metazoa</taxon>
        <taxon>Chordata</taxon>
        <taxon>Craniata</taxon>
        <taxon>Vertebrata</taxon>
        <taxon>Euteleostomi</taxon>
        <taxon>Mammalia</taxon>
        <taxon>Eutheria</taxon>
        <taxon>Laurasiatheria</taxon>
        <taxon>Carnivora</taxon>
        <taxon>Feliformia</taxon>
        <taxon>Felidae</taxon>
        <taxon>Felinae</taxon>
        <taxon>Acinonyx</taxon>
    </lineage>
</organism>
<feature type="transmembrane region" description="Helical" evidence="10">
    <location>
        <begin position="309"/>
        <end position="330"/>
    </location>
</feature>
<keyword evidence="5" id="KW-0915">Sodium</keyword>
<evidence type="ECO:0000256" key="7">
    <source>
        <dbReference type="ARBA" id="ARBA00023136"/>
    </source>
</evidence>
<gene>
    <name evidence="12" type="primary">LOC106979700</name>
</gene>
<reference evidence="12" key="1">
    <citation type="submission" date="2025-08" db="UniProtKB">
        <authorList>
            <consortium name="RefSeq"/>
        </authorList>
    </citation>
    <scope>IDENTIFICATION</scope>
    <source>
        <tissue evidence="12">Blood</tissue>
    </source>
</reference>
<keyword evidence="3 10" id="KW-0812">Transmembrane</keyword>
<feature type="transmembrane region" description="Helical" evidence="10">
    <location>
        <begin position="522"/>
        <end position="544"/>
    </location>
</feature>
<evidence type="ECO:0000256" key="8">
    <source>
        <dbReference type="ARBA" id="ARBA00023201"/>
    </source>
</evidence>
<evidence type="ECO:0000256" key="10">
    <source>
        <dbReference type="SAM" id="Phobius"/>
    </source>
</evidence>
<dbReference type="PANTHER" id="PTHR11819:SF110">
    <property type="entry name" value="GENE 5134-RELATED"/>
    <property type="match status" value="1"/>
</dbReference>
<dbReference type="GO" id="GO:0005412">
    <property type="term" value="F:D-glucose:sodium symporter activity"/>
    <property type="evidence" value="ECO:0007669"/>
    <property type="project" value="TreeGrafter"/>
</dbReference>
<comment type="similarity">
    <text evidence="2 9">Belongs to the sodium:solute symporter (SSF) (TC 2.A.21) family.</text>
</comment>
<dbReference type="GO" id="GO:1904659">
    <property type="term" value="P:D-glucose transmembrane transport"/>
    <property type="evidence" value="ECO:0007669"/>
    <property type="project" value="UniProtKB-ARBA"/>
</dbReference>
<accession>A0A6J0A0I2</accession>
<keyword evidence="6" id="KW-0406">Ion transport</keyword>
<comment type="subcellular location">
    <subcellularLocation>
        <location evidence="1">Membrane</location>
        <topology evidence="1">Multi-pass membrane protein</topology>
    </subcellularLocation>
</comment>
<dbReference type="InterPro" id="IPR038377">
    <property type="entry name" value="Na/Glc_symporter_sf"/>
</dbReference>
<keyword evidence="4 10" id="KW-1133">Transmembrane helix</keyword>
<feature type="transmembrane region" description="Helical" evidence="10">
    <location>
        <begin position="61"/>
        <end position="81"/>
    </location>
</feature>
<dbReference type="Pfam" id="PF00474">
    <property type="entry name" value="SSF"/>
    <property type="match status" value="1"/>
</dbReference>
<feature type="transmembrane region" description="Helical" evidence="10">
    <location>
        <begin position="451"/>
        <end position="473"/>
    </location>
</feature>
<evidence type="ECO:0000256" key="4">
    <source>
        <dbReference type="ARBA" id="ARBA00022989"/>
    </source>
</evidence>
<keyword evidence="8" id="KW-0739">Sodium transport</keyword>
<feature type="transmembrane region" description="Helical" evidence="10">
    <location>
        <begin position="201"/>
        <end position="219"/>
    </location>
</feature>
<feature type="transmembrane region" description="Helical" evidence="10">
    <location>
        <begin position="381"/>
        <end position="406"/>
    </location>
</feature>
<evidence type="ECO:0000313" key="12">
    <source>
        <dbReference type="RefSeq" id="XP_014933102.3"/>
    </source>
</evidence>
<dbReference type="Gene3D" id="1.20.1730.10">
    <property type="entry name" value="Sodium/glucose cotransporter"/>
    <property type="match status" value="1"/>
</dbReference>
<dbReference type="GO" id="GO:0046872">
    <property type="term" value="F:metal ion binding"/>
    <property type="evidence" value="ECO:0007669"/>
    <property type="project" value="UniProtKB-KW"/>
</dbReference>
<dbReference type="AlphaFoldDB" id="A0A6J0A0I2"/>
<feature type="transmembrane region" description="Helical" evidence="10">
    <location>
        <begin position="101"/>
        <end position="121"/>
    </location>
</feature>
<keyword evidence="8" id="KW-0813">Transport</keyword>
<dbReference type="PROSITE" id="PS50283">
    <property type="entry name" value="NA_SOLUT_SYMP_3"/>
    <property type="match status" value="1"/>
</dbReference>
<proteinExistence type="inferred from homology"/>
<dbReference type="NCBIfam" id="TIGR00813">
    <property type="entry name" value="sss"/>
    <property type="match status" value="1"/>
</dbReference>
<feature type="transmembrane region" description="Helical" evidence="10">
    <location>
        <begin position="163"/>
        <end position="189"/>
    </location>
</feature>
<dbReference type="InterPro" id="IPR001734">
    <property type="entry name" value="Na/solute_symporter"/>
</dbReference>
<dbReference type="RefSeq" id="XP_014933102.3">
    <property type="nucleotide sequence ID" value="XM_015077616.3"/>
</dbReference>
<keyword evidence="7 10" id="KW-0472">Membrane</keyword>
<feature type="transmembrane region" description="Helical" evidence="10">
    <location>
        <begin position="133"/>
        <end position="151"/>
    </location>
</feature>
<evidence type="ECO:0000256" key="3">
    <source>
        <dbReference type="ARBA" id="ARBA00022692"/>
    </source>
</evidence>
<evidence type="ECO:0000256" key="2">
    <source>
        <dbReference type="ARBA" id="ARBA00006434"/>
    </source>
</evidence>
<dbReference type="Proteomes" id="UP001652583">
    <property type="component" value="Chromosome D3"/>
</dbReference>